<feature type="transmembrane region" description="Helical" evidence="6">
    <location>
        <begin position="165"/>
        <end position="186"/>
    </location>
</feature>
<dbReference type="PANTHER" id="PTHR42920:SF24">
    <property type="entry name" value="AROMATIC AMINO ACID EXPORTER YDDG"/>
    <property type="match status" value="1"/>
</dbReference>
<keyword evidence="3 6" id="KW-0812">Transmembrane</keyword>
<dbReference type="GO" id="GO:0005886">
    <property type="term" value="C:plasma membrane"/>
    <property type="evidence" value="ECO:0007669"/>
    <property type="project" value="UniProtKB-SubCell"/>
</dbReference>
<proteinExistence type="predicted"/>
<sequence>MRQGFENLFRESAAPGAHRTLALVNMRANAYALGAIALWASLAALAVSLGHVPPLFLTGAALVLGSVPSWPLVLRDPAQWRIPLRTLALGVYGLFAYHFLLFLALRHAPAVQANLINYLWPLLIVLLAPLLLPGMRLRWTHVLAGLLGFSGAALAITGGHTPDAALAWGYLPALAAAFIWASYSLLTRRVPAFPTTAIGLFGLVSGLLALLCHALLEPAAQLQARDWALLALLGLGPLGGAFFLWDKALKLGDARHIGILSYLTPVASTALLMLVRGQSPSASLVLATALILGAAILGMRA</sequence>
<dbReference type="InterPro" id="IPR051258">
    <property type="entry name" value="Diverse_Substrate_Transporter"/>
</dbReference>
<accession>A0A369AJ74</accession>
<keyword evidence="9" id="KW-1185">Reference proteome</keyword>
<evidence type="ECO:0000313" key="8">
    <source>
        <dbReference type="EMBL" id="RCX09143.1"/>
    </source>
</evidence>
<comment type="caution">
    <text evidence="8">The sequence shown here is derived from an EMBL/GenBank/DDBJ whole genome shotgun (WGS) entry which is preliminary data.</text>
</comment>
<feature type="transmembrane region" description="Helical" evidence="6">
    <location>
        <begin position="86"/>
        <end position="105"/>
    </location>
</feature>
<feature type="transmembrane region" description="Helical" evidence="6">
    <location>
        <begin position="257"/>
        <end position="275"/>
    </location>
</feature>
<feature type="domain" description="EamA" evidence="7">
    <location>
        <begin position="168"/>
        <end position="297"/>
    </location>
</feature>
<gene>
    <name evidence="8" type="ORF">DFR45_10631</name>
</gene>
<evidence type="ECO:0000256" key="1">
    <source>
        <dbReference type="ARBA" id="ARBA00004651"/>
    </source>
</evidence>
<evidence type="ECO:0000256" key="2">
    <source>
        <dbReference type="ARBA" id="ARBA00022475"/>
    </source>
</evidence>
<dbReference type="SUPFAM" id="SSF103481">
    <property type="entry name" value="Multidrug resistance efflux transporter EmrE"/>
    <property type="match status" value="2"/>
</dbReference>
<dbReference type="PANTHER" id="PTHR42920">
    <property type="entry name" value="OS03G0707200 PROTEIN-RELATED"/>
    <property type="match status" value="1"/>
</dbReference>
<evidence type="ECO:0000313" key="9">
    <source>
        <dbReference type="Proteomes" id="UP000252174"/>
    </source>
</evidence>
<keyword evidence="4 6" id="KW-1133">Transmembrane helix</keyword>
<organism evidence="8 9">
    <name type="scientific">Extensimonas vulgaris</name>
    <dbReference type="NCBI Taxonomy" id="1031594"/>
    <lineage>
        <taxon>Bacteria</taxon>
        <taxon>Pseudomonadati</taxon>
        <taxon>Pseudomonadota</taxon>
        <taxon>Betaproteobacteria</taxon>
        <taxon>Burkholderiales</taxon>
        <taxon>Comamonadaceae</taxon>
        <taxon>Extensimonas</taxon>
    </lineage>
</organism>
<name>A0A369AJ74_9BURK</name>
<dbReference type="AlphaFoldDB" id="A0A369AJ74"/>
<keyword evidence="5 6" id="KW-0472">Membrane</keyword>
<feature type="transmembrane region" description="Helical" evidence="6">
    <location>
        <begin position="281"/>
        <end position="299"/>
    </location>
</feature>
<feature type="transmembrane region" description="Helical" evidence="6">
    <location>
        <begin position="139"/>
        <end position="159"/>
    </location>
</feature>
<dbReference type="Pfam" id="PF00892">
    <property type="entry name" value="EamA"/>
    <property type="match status" value="2"/>
</dbReference>
<feature type="transmembrane region" description="Helical" evidence="6">
    <location>
        <begin position="228"/>
        <end position="245"/>
    </location>
</feature>
<evidence type="ECO:0000256" key="3">
    <source>
        <dbReference type="ARBA" id="ARBA00022692"/>
    </source>
</evidence>
<dbReference type="InterPro" id="IPR037185">
    <property type="entry name" value="EmrE-like"/>
</dbReference>
<feature type="transmembrane region" description="Helical" evidence="6">
    <location>
        <begin position="28"/>
        <end position="49"/>
    </location>
</feature>
<evidence type="ECO:0000259" key="7">
    <source>
        <dbReference type="Pfam" id="PF00892"/>
    </source>
</evidence>
<evidence type="ECO:0000256" key="4">
    <source>
        <dbReference type="ARBA" id="ARBA00022989"/>
    </source>
</evidence>
<evidence type="ECO:0000256" key="5">
    <source>
        <dbReference type="ARBA" id="ARBA00023136"/>
    </source>
</evidence>
<feature type="transmembrane region" description="Helical" evidence="6">
    <location>
        <begin position="198"/>
        <end position="216"/>
    </location>
</feature>
<feature type="transmembrane region" description="Helical" evidence="6">
    <location>
        <begin position="55"/>
        <end position="74"/>
    </location>
</feature>
<reference evidence="8 9" key="1">
    <citation type="submission" date="2018-07" db="EMBL/GenBank/DDBJ databases">
        <title>Genomic Encyclopedia of Type Strains, Phase IV (KMG-IV): sequencing the most valuable type-strain genomes for metagenomic binning, comparative biology and taxonomic classification.</title>
        <authorList>
            <person name="Goeker M."/>
        </authorList>
    </citation>
    <scope>NUCLEOTIDE SEQUENCE [LARGE SCALE GENOMIC DNA]</scope>
    <source>
        <strain evidence="8 9">DSM 100911</strain>
    </source>
</reference>
<dbReference type="InterPro" id="IPR000620">
    <property type="entry name" value="EamA_dom"/>
</dbReference>
<feature type="transmembrane region" description="Helical" evidence="6">
    <location>
        <begin position="111"/>
        <end position="132"/>
    </location>
</feature>
<protein>
    <submittedName>
        <fullName evidence="8">Drug/metabolite transporter (DMT)-like permease</fullName>
    </submittedName>
</protein>
<keyword evidence="2" id="KW-1003">Cell membrane</keyword>
<evidence type="ECO:0000256" key="6">
    <source>
        <dbReference type="SAM" id="Phobius"/>
    </source>
</evidence>
<dbReference type="EMBL" id="QPJU01000006">
    <property type="protein sequence ID" value="RCX09143.1"/>
    <property type="molecule type" value="Genomic_DNA"/>
</dbReference>
<comment type="subcellular location">
    <subcellularLocation>
        <location evidence="1">Cell membrane</location>
        <topology evidence="1">Multi-pass membrane protein</topology>
    </subcellularLocation>
</comment>
<feature type="domain" description="EamA" evidence="7">
    <location>
        <begin position="29"/>
        <end position="156"/>
    </location>
</feature>
<dbReference type="Proteomes" id="UP000252174">
    <property type="component" value="Unassembled WGS sequence"/>
</dbReference>